<dbReference type="SMART" id="SM00220">
    <property type="entry name" value="S_TKc"/>
    <property type="match status" value="1"/>
</dbReference>
<feature type="binding site" evidence="5">
    <location>
        <position position="39"/>
    </location>
    <ligand>
        <name>ATP</name>
        <dbReference type="ChEBI" id="CHEBI:30616"/>
    </ligand>
</feature>
<dbReference type="RefSeq" id="WP_033357175.1">
    <property type="nucleotide sequence ID" value="NZ_CP073767.1"/>
</dbReference>
<feature type="region of interest" description="Disordered" evidence="6">
    <location>
        <begin position="318"/>
        <end position="369"/>
    </location>
</feature>
<sequence>MDDIPAQVGRYTVARRLGAGGMGEVFLAYSPAGSPVAVKVIRGDRLDASTRARFEREALIARTVIGTNRVARFLDADPYADRPWLAMEYVPGHTLLQHVDEHGALPLPLIASLGALLCEGLEAVHAVGLLHRDLKPQNIILGTDGPMIIDFGLAAFVDAPHDSLSHSGMIIGTVRCMPPEQAGGNPHVTPAADVYALGTVLLYAAAGHYPYDGVRWEAIVANVLNPETGPDLSGVASGLIPLLTAMLAHEPQARPALANVAATCAGLLAGMGVAPADARLALIARSAESSAAREISQQLSPSIEARLDALNALDDATALDSPLDVPPDTGEEEAEPEAPPTREGADGQPPAGTARAKRPGRLPASRRVADELRTAYAARSAL</sequence>
<protein>
    <submittedName>
        <fullName evidence="8">Serine/threonine protein kinase</fullName>
    </submittedName>
</protein>
<evidence type="ECO:0000256" key="3">
    <source>
        <dbReference type="ARBA" id="ARBA00022777"/>
    </source>
</evidence>
<reference evidence="8" key="1">
    <citation type="submission" date="2021-04" db="EMBL/GenBank/DDBJ databases">
        <title>Dactylosporangium aurantiacum NRRL B-8018 full assembly.</title>
        <authorList>
            <person name="Hartkoorn R.C."/>
            <person name="Beaudoing E."/>
            <person name="Hot D."/>
        </authorList>
    </citation>
    <scope>NUCLEOTIDE SEQUENCE</scope>
    <source>
        <strain evidence="8">NRRL B-8018</strain>
    </source>
</reference>
<evidence type="ECO:0000256" key="1">
    <source>
        <dbReference type="ARBA" id="ARBA00022679"/>
    </source>
</evidence>
<dbReference type="PANTHER" id="PTHR43289:SF34">
    <property type="entry name" value="SERINE_THREONINE-PROTEIN KINASE YBDM-RELATED"/>
    <property type="match status" value="1"/>
</dbReference>
<evidence type="ECO:0000256" key="2">
    <source>
        <dbReference type="ARBA" id="ARBA00022741"/>
    </source>
</evidence>
<name>A0A9Q9MAW0_9ACTN</name>
<evidence type="ECO:0000313" key="9">
    <source>
        <dbReference type="Proteomes" id="UP001058003"/>
    </source>
</evidence>
<gene>
    <name evidence="8" type="ORF">Daura_37235</name>
</gene>
<evidence type="ECO:0000259" key="7">
    <source>
        <dbReference type="PROSITE" id="PS50011"/>
    </source>
</evidence>
<keyword evidence="4 5" id="KW-0067">ATP-binding</keyword>
<dbReference type="GO" id="GO:0004674">
    <property type="term" value="F:protein serine/threonine kinase activity"/>
    <property type="evidence" value="ECO:0007669"/>
    <property type="project" value="UniProtKB-KW"/>
</dbReference>
<proteinExistence type="predicted"/>
<dbReference type="GO" id="GO:0005524">
    <property type="term" value="F:ATP binding"/>
    <property type="evidence" value="ECO:0007669"/>
    <property type="project" value="UniProtKB-UniRule"/>
</dbReference>
<dbReference type="InterPro" id="IPR000719">
    <property type="entry name" value="Prot_kinase_dom"/>
</dbReference>
<dbReference type="InterPro" id="IPR017441">
    <property type="entry name" value="Protein_kinase_ATP_BS"/>
</dbReference>
<evidence type="ECO:0000313" key="8">
    <source>
        <dbReference type="EMBL" id="UWZ52268.1"/>
    </source>
</evidence>
<evidence type="ECO:0000256" key="4">
    <source>
        <dbReference type="ARBA" id="ARBA00022840"/>
    </source>
</evidence>
<keyword evidence="2 5" id="KW-0547">Nucleotide-binding</keyword>
<dbReference type="PROSITE" id="PS50011">
    <property type="entry name" value="PROTEIN_KINASE_DOM"/>
    <property type="match status" value="1"/>
</dbReference>
<dbReference type="CDD" id="cd14014">
    <property type="entry name" value="STKc_PknB_like"/>
    <property type="match status" value="1"/>
</dbReference>
<dbReference type="EMBL" id="CP073767">
    <property type="protein sequence ID" value="UWZ52268.1"/>
    <property type="molecule type" value="Genomic_DNA"/>
</dbReference>
<accession>A0A9Q9MAW0</accession>
<dbReference type="Pfam" id="PF00069">
    <property type="entry name" value="Pkinase"/>
    <property type="match status" value="1"/>
</dbReference>
<dbReference type="PROSITE" id="PS00108">
    <property type="entry name" value="PROTEIN_KINASE_ST"/>
    <property type="match status" value="1"/>
</dbReference>
<organism evidence="8 9">
    <name type="scientific">Dactylosporangium aurantiacum</name>
    <dbReference type="NCBI Taxonomy" id="35754"/>
    <lineage>
        <taxon>Bacteria</taxon>
        <taxon>Bacillati</taxon>
        <taxon>Actinomycetota</taxon>
        <taxon>Actinomycetes</taxon>
        <taxon>Micromonosporales</taxon>
        <taxon>Micromonosporaceae</taxon>
        <taxon>Dactylosporangium</taxon>
    </lineage>
</organism>
<dbReference type="Gene3D" id="3.30.200.20">
    <property type="entry name" value="Phosphorylase Kinase, domain 1"/>
    <property type="match status" value="1"/>
</dbReference>
<dbReference type="InterPro" id="IPR011009">
    <property type="entry name" value="Kinase-like_dom_sf"/>
</dbReference>
<evidence type="ECO:0000256" key="6">
    <source>
        <dbReference type="SAM" id="MobiDB-lite"/>
    </source>
</evidence>
<keyword evidence="8" id="KW-0723">Serine/threonine-protein kinase</keyword>
<dbReference type="PROSITE" id="PS00107">
    <property type="entry name" value="PROTEIN_KINASE_ATP"/>
    <property type="match status" value="1"/>
</dbReference>
<dbReference type="AlphaFoldDB" id="A0A9Q9MAW0"/>
<keyword evidence="1" id="KW-0808">Transferase</keyword>
<evidence type="ECO:0000256" key="5">
    <source>
        <dbReference type="PROSITE-ProRule" id="PRU10141"/>
    </source>
</evidence>
<dbReference type="KEGG" id="daur:Daura_37235"/>
<dbReference type="PANTHER" id="PTHR43289">
    <property type="entry name" value="MITOGEN-ACTIVATED PROTEIN KINASE KINASE KINASE 20-RELATED"/>
    <property type="match status" value="1"/>
</dbReference>
<dbReference type="Proteomes" id="UP001058003">
    <property type="component" value="Chromosome"/>
</dbReference>
<keyword evidence="9" id="KW-1185">Reference proteome</keyword>
<keyword evidence="3 8" id="KW-0418">Kinase</keyword>
<dbReference type="SUPFAM" id="SSF56112">
    <property type="entry name" value="Protein kinase-like (PK-like)"/>
    <property type="match status" value="1"/>
</dbReference>
<dbReference type="InterPro" id="IPR008271">
    <property type="entry name" value="Ser/Thr_kinase_AS"/>
</dbReference>
<dbReference type="Gene3D" id="1.10.510.10">
    <property type="entry name" value="Transferase(Phosphotransferase) domain 1"/>
    <property type="match status" value="1"/>
</dbReference>
<feature type="domain" description="Protein kinase" evidence="7">
    <location>
        <begin position="11"/>
        <end position="268"/>
    </location>
</feature>